<sequence>MLLGFSKEVLSLLLAQIHVGKPPLKALLANIHLHLLQEHMPPLRLSRLPCTSDIFTSHQLQVYVVYCRVCHLNKLICRRSHFHRRKAPRDPMWNGSLGLVSWLVRMETGRLKALNSIGAQTLNPNSMPSFADQTKPFFNYAQDKHGVSGLDDKGKDGACEWNHLQRVDQFLIRSICYEKSQLKTSRTVVKPRNFKPQFKQNHTYSLLETPQHMGPVPPSAPNSCEKIPVKGPACNNPHARPHATTPVVKATMHK</sequence>
<proteinExistence type="predicted"/>
<dbReference type="EMBL" id="AM453707">
    <property type="protein sequence ID" value="CAN69987.1"/>
    <property type="molecule type" value="Genomic_DNA"/>
</dbReference>
<gene>
    <name evidence="1" type="ORF">VITISV_029408</name>
</gene>
<reference evidence="1" key="1">
    <citation type="journal article" date="2007" name="PLoS ONE">
        <title>The first genome sequence of an elite grapevine cultivar (Pinot noir Vitis vinifera L.): coping with a highly heterozygous genome.</title>
        <authorList>
            <person name="Velasco R."/>
            <person name="Zharkikh A."/>
            <person name="Troggio M."/>
            <person name="Cartwright D.A."/>
            <person name="Cestaro A."/>
            <person name="Pruss D."/>
            <person name="Pindo M."/>
            <person name="FitzGerald L.M."/>
            <person name="Vezzulli S."/>
            <person name="Reid J."/>
            <person name="Malacarne G."/>
            <person name="Iliev D."/>
            <person name="Coppola G."/>
            <person name="Wardell B."/>
            <person name="Micheletti D."/>
            <person name="Macalma T."/>
            <person name="Facci M."/>
            <person name="Mitchell J.T."/>
            <person name="Perazzolli M."/>
            <person name="Eldredge G."/>
            <person name="Gatto P."/>
            <person name="Oyzerski R."/>
            <person name="Moretto M."/>
            <person name="Gutin N."/>
            <person name="Stefanini M."/>
            <person name="Chen Y."/>
            <person name="Segala C."/>
            <person name="Davenport C."/>
            <person name="Dematte L."/>
            <person name="Mraz A."/>
            <person name="Battilana J."/>
            <person name="Stormo K."/>
            <person name="Costa F."/>
            <person name="Tao Q."/>
            <person name="Si-Ammour A."/>
            <person name="Harkins T."/>
            <person name="Lackey A."/>
            <person name="Perbost C."/>
            <person name="Taillon B."/>
            <person name="Stella A."/>
            <person name="Solovyev V."/>
            <person name="Fawcett J.A."/>
            <person name="Sterck L."/>
            <person name="Vandepoele K."/>
            <person name="Grando S.M."/>
            <person name="Toppo S."/>
            <person name="Moser C."/>
            <person name="Lanchbury J."/>
            <person name="Bogden R."/>
            <person name="Skolnick M."/>
            <person name="Sgaramella V."/>
            <person name="Bhatnagar S.K."/>
            <person name="Fontana P."/>
            <person name="Gutin A."/>
            <person name="Van de Peer Y."/>
            <person name="Salamini F."/>
            <person name="Viola R."/>
        </authorList>
    </citation>
    <scope>NUCLEOTIDE SEQUENCE</scope>
</reference>
<name>A5BBR2_VITVI</name>
<evidence type="ECO:0000313" key="1">
    <source>
        <dbReference type="EMBL" id="CAN69987.1"/>
    </source>
</evidence>
<organism evidence="1">
    <name type="scientific">Vitis vinifera</name>
    <name type="common">Grape</name>
    <dbReference type="NCBI Taxonomy" id="29760"/>
    <lineage>
        <taxon>Eukaryota</taxon>
        <taxon>Viridiplantae</taxon>
        <taxon>Streptophyta</taxon>
        <taxon>Embryophyta</taxon>
        <taxon>Tracheophyta</taxon>
        <taxon>Spermatophyta</taxon>
        <taxon>Magnoliopsida</taxon>
        <taxon>eudicotyledons</taxon>
        <taxon>Gunneridae</taxon>
        <taxon>Pentapetalae</taxon>
        <taxon>rosids</taxon>
        <taxon>Vitales</taxon>
        <taxon>Vitaceae</taxon>
        <taxon>Viteae</taxon>
        <taxon>Vitis</taxon>
    </lineage>
</organism>
<accession>A5BBR2</accession>
<protein>
    <submittedName>
        <fullName evidence="1">Uncharacterized protein</fullName>
    </submittedName>
</protein>
<dbReference type="AlphaFoldDB" id="A5BBR2"/>